<organism evidence="6">
    <name type="scientific">Naegleria gruberi</name>
    <name type="common">Amoeba</name>
    <dbReference type="NCBI Taxonomy" id="5762"/>
    <lineage>
        <taxon>Eukaryota</taxon>
        <taxon>Discoba</taxon>
        <taxon>Heterolobosea</taxon>
        <taxon>Tetramitia</taxon>
        <taxon>Eutetramitia</taxon>
        <taxon>Vahlkampfiidae</taxon>
        <taxon>Naegleria</taxon>
    </lineage>
</organism>
<evidence type="ECO:0000313" key="5">
    <source>
        <dbReference type="EMBL" id="EFC39791.1"/>
    </source>
</evidence>
<feature type="domain" description="BTB" evidence="4">
    <location>
        <begin position="388"/>
        <end position="478"/>
    </location>
</feature>
<dbReference type="InterPro" id="IPR011333">
    <property type="entry name" value="SKP1/BTB/POZ_sf"/>
</dbReference>
<feature type="compositionally biased region" description="Polar residues" evidence="3">
    <location>
        <begin position="896"/>
        <end position="914"/>
    </location>
</feature>
<reference evidence="5 6" key="1">
    <citation type="journal article" date="2010" name="Cell">
        <title>The genome of Naegleria gruberi illuminates early eukaryotic versatility.</title>
        <authorList>
            <person name="Fritz-Laylin L.K."/>
            <person name="Prochnik S.E."/>
            <person name="Ginger M.L."/>
            <person name="Dacks J.B."/>
            <person name="Carpenter M.L."/>
            <person name="Field M.C."/>
            <person name="Kuo A."/>
            <person name="Paredez A."/>
            <person name="Chapman J."/>
            <person name="Pham J."/>
            <person name="Shu S."/>
            <person name="Neupane R."/>
            <person name="Cipriano M."/>
            <person name="Mancuso J."/>
            <person name="Tu H."/>
            <person name="Salamov A."/>
            <person name="Lindquist E."/>
            <person name="Shapiro H."/>
            <person name="Lucas S."/>
            <person name="Grigoriev I.V."/>
            <person name="Cande W.Z."/>
            <person name="Fulton C."/>
            <person name="Rokhsar D.S."/>
            <person name="Dawson S.C."/>
        </authorList>
    </citation>
    <scope>NUCLEOTIDE SEQUENCE [LARGE SCALE GENOMIC DNA]</scope>
    <source>
        <strain evidence="5 6">NEG-M</strain>
    </source>
</reference>
<dbReference type="InterPro" id="IPR051568">
    <property type="entry name" value="LZTR1/Attractin"/>
</dbReference>
<evidence type="ECO:0000256" key="2">
    <source>
        <dbReference type="ARBA" id="ARBA00022737"/>
    </source>
</evidence>
<evidence type="ECO:0000313" key="6">
    <source>
        <dbReference type="Proteomes" id="UP000006671"/>
    </source>
</evidence>
<evidence type="ECO:0000256" key="1">
    <source>
        <dbReference type="ARBA" id="ARBA00022441"/>
    </source>
</evidence>
<dbReference type="InterPro" id="IPR015915">
    <property type="entry name" value="Kelch-typ_b-propeller"/>
</dbReference>
<dbReference type="PROSITE" id="PS50097">
    <property type="entry name" value="BTB"/>
    <property type="match status" value="2"/>
</dbReference>
<feature type="region of interest" description="Disordered" evidence="3">
    <location>
        <begin position="816"/>
        <end position="871"/>
    </location>
</feature>
<dbReference type="Gene3D" id="2.120.10.80">
    <property type="entry name" value="Kelch-type beta propeller"/>
    <property type="match status" value="2"/>
</dbReference>
<dbReference type="RefSeq" id="XP_002672535.1">
    <property type="nucleotide sequence ID" value="XM_002672489.1"/>
</dbReference>
<dbReference type="Pfam" id="PF24681">
    <property type="entry name" value="Kelch_KLHDC2_KLHL20_DRC7"/>
    <property type="match status" value="1"/>
</dbReference>
<dbReference type="AlphaFoldDB" id="D2VTV6"/>
<dbReference type="GO" id="GO:0005794">
    <property type="term" value="C:Golgi apparatus"/>
    <property type="evidence" value="ECO:0007669"/>
    <property type="project" value="TreeGrafter"/>
</dbReference>
<dbReference type="eggNOG" id="ENOG502QQ74">
    <property type="taxonomic scope" value="Eukaryota"/>
</dbReference>
<sequence>MIWIARLLGSFWKSCNDNQLQRYFHSSVIINKQYMYIYGGADKAEGQHFSNSFVVYNLESGEYHCLNDVIKILRRKKAIKPTGIRTIKPEKLNRNDYELFPNAKLPKLSQHTMTQVSKCTLYIYGGQLEKGTASNSLYRFDIESMEWLKVKCSARHSAQDILPALYGHTTNVIDGTKMYIFGGTDGTNYFNDLMVIDTESNTWVREKTQGVKPSPRYGHTCVHYNNSLYIFGGGNDQHLFNDLYSLDLDTLTWKHIKIEGTTDSAKRVHHTANIIANKMIVFGGLVNAHSHSNDLMVLDLEHFRWDIEKPYVDKNSPAPPSLVGHSAQMAGTKLWIIGGKFAENDSSTQISNNVYTLETGIRGIEPIDCGRSTLTSDLSSLIDSEDYSDTILEYNGQFYHAHRPIIYARAPLLYRECMRLSSNDIVNVGDAADALMKKKKHKATEKYEELKQKSEKVKSYGFRGLLEYLYTDRVGLLDGEDIPVDVDIRCCIYELIFLAVAFSLDRLFALCSKHLDSDFTTSIPAPTLYTDMKKLYESTEKSLLLEKNEDQDRLDSPPSSSKAHFDFSQYVSASQSENDDSSDEDDNYSITSPMSVSTQDGGNIFSTVLSTTTFINSDQSNCDVLFSVGAEKERIACHRCILNSRSKFFRRMLSNKPQQQHSIGMTKIDEFELTGIRPQVFKLVLQYLYSGNVSINFDISVELLVAAEVYQLERLSLMCQSVIEKKIHPGNASTIFSIADSYDVKHLRETCTYFIVHNMSKVRKTNNYKKDLSSDLKQELKDLRKLFRQQEGSGFYEQSEYALPFSTYYHSHFASSSYNNKQKKKHKNKQKQSAKKLAPPPTPNSAPPVPTSLGRKKIRKPNSLSSMNDIDGKEEVSYLTSPGNILLGVSPPSPWSFPSDNSPTLADDSYSSGSVGKIQKKRKKNVKKNIYH</sequence>
<dbReference type="SUPFAM" id="SSF117281">
    <property type="entry name" value="Kelch motif"/>
    <property type="match status" value="2"/>
</dbReference>
<feature type="domain" description="BTB" evidence="4">
    <location>
        <begin position="622"/>
        <end position="697"/>
    </location>
</feature>
<dbReference type="InterPro" id="IPR000210">
    <property type="entry name" value="BTB/POZ_dom"/>
</dbReference>
<accession>D2VTV6</accession>
<proteinExistence type="predicted"/>
<name>D2VTV6_NAEGR</name>
<gene>
    <name evidence="5" type="ORF">NAEGRDRAFT_81200</name>
</gene>
<keyword evidence="1" id="KW-0880">Kelch repeat</keyword>
<dbReference type="SUPFAM" id="SSF54695">
    <property type="entry name" value="POZ domain"/>
    <property type="match status" value="2"/>
</dbReference>
<dbReference type="EMBL" id="GG738897">
    <property type="protein sequence ID" value="EFC39791.1"/>
    <property type="molecule type" value="Genomic_DNA"/>
</dbReference>
<protein>
    <submittedName>
        <fullName evidence="5">BTB domain-containing protein</fullName>
    </submittedName>
</protein>
<dbReference type="KEGG" id="ngr:NAEGRDRAFT_81200"/>
<feature type="compositionally biased region" description="Basic residues" evidence="3">
    <location>
        <begin position="821"/>
        <end position="834"/>
    </location>
</feature>
<feature type="region of interest" description="Disordered" evidence="3">
    <location>
        <begin position="890"/>
        <end position="932"/>
    </location>
</feature>
<evidence type="ECO:0000256" key="3">
    <source>
        <dbReference type="SAM" id="MobiDB-lite"/>
    </source>
</evidence>
<keyword evidence="6" id="KW-1185">Reference proteome</keyword>
<dbReference type="Gene3D" id="3.30.710.10">
    <property type="entry name" value="Potassium Channel Kv1.1, Chain A"/>
    <property type="match status" value="2"/>
</dbReference>
<feature type="compositionally biased region" description="Basic residues" evidence="3">
    <location>
        <begin position="918"/>
        <end position="932"/>
    </location>
</feature>
<dbReference type="GeneID" id="8858557"/>
<dbReference type="PANTHER" id="PTHR46376:SF1">
    <property type="entry name" value="LEUCINE-ZIPPER-LIKE TRANSCRIPTIONAL REGULATOR 1"/>
    <property type="match status" value="1"/>
</dbReference>
<dbReference type="SMART" id="SM00225">
    <property type="entry name" value="BTB"/>
    <property type="match status" value="2"/>
</dbReference>
<evidence type="ECO:0000259" key="4">
    <source>
        <dbReference type="PROSITE" id="PS50097"/>
    </source>
</evidence>
<feature type="compositionally biased region" description="Pro residues" evidence="3">
    <location>
        <begin position="838"/>
        <end position="850"/>
    </location>
</feature>
<dbReference type="VEuPathDB" id="AmoebaDB:NAEGRDRAFT_81200"/>
<dbReference type="PANTHER" id="PTHR46376">
    <property type="entry name" value="LEUCINE-ZIPPER-LIKE TRANSCRIPTIONAL REGULATOR 1"/>
    <property type="match status" value="1"/>
</dbReference>
<dbReference type="Proteomes" id="UP000006671">
    <property type="component" value="Unassembled WGS sequence"/>
</dbReference>
<feature type="compositionally biased region" description="Acidic residues" evidence="3">
    <location>
        <begin position="577"/>
        <end position="587"/>
    </location>
</feature>
<dbReference type="InParanoid" id="D2VTV6"/>
<keyword evidence="2" id="KW-0677">Repeat</keyword>
<feature type="region of interest" description="Disordered" evidence="3">
    <location>
        <begin position="574"/>
        <end position="595"/>
    </location>
</feature>
<dbReference type="OrthoDB" id="10251809at2759"/>
<dbReference type="Pfam" id="PF00651">
    <property type="entry name" value="BTB"/>
    <property type="match status" value="1"/>
</dbReference>